<evidence type="ECO:0000256" key="1">
    <source>
        <dbReference type="SAM" id="SignalP"/>
    </source>
</evidence>
<gene>
    <name evidence="2" type="ORF">GA0070611_5014</name>
</gene>
<keyword evidence="1" id="KW-0732">Signal</keyword>
<dbReference type="OrthoDB" id="4250829at2"/>
<evidence type="ECO:0000313" key="2">
    <source>
        <dbReference type="EMBL" id="SBT51084.1"/>
    </source>
</evidence>
<accession>A0A1A9A3Q7</accession>
<reference evidence="3" key="1">
    <citation type="submission" date="2016-06" db="EMBL/GenBank/DDBJ databases">
        <authorList>
            <person name="Varghese N."/>
            <person name="Submissions Spin"/>
        </authorList>
    </citation>
    <scope>NUCLEOTIDE SEQUENCE [LARGE SCALE GENOMIC DNA]</scope>
    <source>
        <strain evidence="3">DSM 44815</strain>
    </source>
</reference>
<feature type="chain" id="PRO_5038972554" description="Peptidase inhibitor family I36" evidence="1">
    <location>
        <begin position="25"/>
        <end position="162"/>
    </location>
</feature>
<dbReference type="STRING" id="261654.GA0070611_5014"/>
<dbReference type="Proteomes" id="UP000199385">
    <property type="component" value="Chromosome I"/>
</dbReference>
<keyword evidence="3" id="KW-1185">Reference proteome</keyword>
<protein>
    <recommendedName>
        <fullName evidence="4">Peptidase inhibitor family I36</fullName>
    </recommendedName>
</protein>
<name>A0A1A9A3Q7_9ACTN</name>
<organism evidence="2 3">
    <name type="scientific">Micromonospora auratinigra</name>
    <dbReference type="NCBI Taxonomy" id="261654"/>
    <lineage>
        <taxon>Bacteria</taxon>
        <taxon>Bacillati</taxon>
        <taxon>Actinomycetota</taxon>
        <taxon>Actinomycetes</taxon>
        <taxon>Micromonosporales</taxon>
        <taxon>Micromonosporaceae</taxon>
        <taxon>Micromonospora</taxon>
    </lineage>
</organism>
<proteinExistence type="predicted"/>
<evidence type="ECO:0000313" key="3">
    <source>
        <dbReference type="Proteomes" id="UP000199385"/>
    </source>
</evidence>
<evidence type="ECO:0008006" key="4">
    <source>
        <dbReference type="Google" id="ProtNLM"/>
    </source>
</evidence>
<dbReference type="PATRIC" id="fig|261654.4.peg.5082"/>
<dbReference type="AlphaFoldDB" id="A0A1A9A3Q7"/>
<feature type="signal peptide" evidence="1">
    <location>
        <begin position="1"/>
        <end position="24"/>
    </location>
</feature>
<dbReference type="RefSeq" id="WP_091669019.1">
    <property type="nucleotide sequence ID" value="NZ_LT594323.1"/>
</dbReference>
<dbReference type="EMBL" id="LT594323">
    <property type="protein sequence ID" value="SBT51084.1"/>
    <property type="molecule type" value="Genomic_DNA"/>
</dbReference>
<sequence length="162" mass="17307">MKVRSLVRMSVAALTLAGALTATAAPATAARSESVQSVATATTALDVQLFKPASCSTSWTFRDMWGYVGTFKCGSSVMQVDWSGSGRYEYFGVAPDRSIWHSWSSSHGFVRMPNGGRADTAHWASATSSGARTVSVHVSGSGYWCATDYAGDSASWNAWRRC</sequence>